<comment type="subcellular location">
    <subcellularLocation>
        <location evidence="1">Cell outer membrane</location>
    </subcellularLocation>
</comment>
<evidence type="ECO:0000256" key="2">
    <source>
        <dbReference type="ARBA" id="ARBA00007613"/>
    </source>
</evidence>
<dbReference type="PANTHER" id="PTHR30026:SF20">
    <property type="entry name" value="OUTER MEMBRANE PROTEIN TOLC"/>
    <property type="match status" value="1"/>
</dbReference>
<evidence type="ECO:0000256" key="6">
    <source>
        <dbReference type="ARBA" id="ARBA00023136"/>
    </source>
</evidence>
<keyword evidence="4" id="KW-1134">Transmembrane beta strand</keyword>
<gene>
    <name evidence="9" type="ORF">HNQ61_001834</name>
</gene>
<keyword evidence="5" id="KW-0812">Transmembrane</keyword>
<comment type="caution">
    <text evidence="9">The sequence shown here is derived from an EMBL/GenBank/DDBJ whole genome shotgun (WGS) entry which is preliminary data.</text>
</comment>
<dbReference type="GO" id="GO:1990281">
    <property type="term" value="C:efflux pump complex"/>
    <property type="evidence" value="ECO:0007669"/>
    <property type="project" value="TreeGrafter"/>
</dbReference>
<evidence type="ECO:0000313" key="9">
    <source>
        <dbReference type="EMBL" id="MBB6070215.1"/>
    </source>
</evidence>
<organism evidence="9 10">
    <name type="scientific">Longimicrobium terrae</name>
    <dbReference type="NCBI Taxonomy" id="1639882"/>
    <lineage>
        <taxon>Bacteria</taxon>
        <taxon>Pseudomonadati</taxon>
        <taxon>Gemmatimonadota</taxon>
        <taxon>Longimicrobiia</taxon>
        <taxon>Longimicrobiales</taxon>
        <taxon>Longimicrobiaceae</taxon>
        <taxon>Longimicrobium</taxon>
    </lineage>
</organism>
<evidence type="ECO:0000256" key="7">
    <source>
        <dbReference type="ARBA" id="ARBA00023237"/>
    </source>
</evidence>
<comment type="similarity">
    <text evidence="2">Belongs to the outer membrane factor (OMF) (TC 1.B.17) family.</text>
</comment>
<keyword evidence="10" id="KW-1185">Reference proteome</keyword>
<evidence type="ECO:0000256" key="1">
    <source>
        <dbReference type="ARBA" id="ARBA00004442"/>
    </source>
</evidence>
<dbReference type="GO" id="GO:0009279">
    <property type="term" value="C:cell outer membrane"/>
    <property type="evidence" value="ECO:0007669"/>
    <property type="project" value="UniProtKB-SubCell"/>
</dbReference>
<dbReference type="InterPro" id="IPR051906">
    <property type="entry name" value="TolC-like"/>
</dbReference>
<reference evidence="9 10" key="1">
    <citation type="submission" date="2020-08" db="EMBL/GenBank/DDBJ databases">
        <title>Genomic Encyclopedia of Type Strains, Phase IV (KMG-IV): sequencing the most valuable type-strain genomes for metagenomic binning, comparative biology and taxonomic classification.</title>
        <authorList>
            <person name="Goeker M."/>
        </authorList>
    </citation>
    <scope>NUCLEOTIDE SEQUENCE [LARGE SCALE GENOMIC DNA]</scope>
    <source>
        <strain evidence="9 10">DSM 29007</strain>
    </source>
</reference>
<dbReference type="InterPro" id="IPR003423">
    <property type="entry name" value="OMP_efflux"/>
</dbReference>
<proteinExistence type="inferred from homology"/>
<dbReference type="Gene3D" id="1.20.1600.10">
    <property type="entry name" value="Outer membrane efflux proteins (OEP)"/>
    <property type="match status" value="1"/>
</dbReference>
<accession>A0A841GX43</accession>
<evidence type="ECO:0000256" key="3">
    <source>
        <dbReference type="ARBA" id="ARBA00022448"/>
    </source>
</evidence>
<dbReference type="GO" id="GO:0015562">
    <property type="term" value="F:efflux transmembrane transporter activity"/>
    <property type="evidence" value="ECO:0007669"/>
    <property type="project" value="InterPro"/>
</dbReference>
<dbReference type="RefSeq" id="WP_183685595.1">
    <property type="nucleotide sequence ID" value="NZ_JACHIA010000004.1"/>
</dbReference>
<name>A0A841GX43_9BACT</name>
<dbReference type="Pfam" id="PF02321">
    <property type="entry name" value="OEP"/>
    <property type="match status" value="2"/>
</dbReference>
<dbReference type="PANTHER" id="PTHR30026">
    <property type="entry name" value="OUTER MEMBRANE PROTEIN TOLC"/>
    <property type="match status" value="1"/>
</dbReference>
<feature type="region of interest" description="Disordered" evidence="8">
    <location>
        <begin position="1"/>
        <end position="34"/>
    </location>
</feature>
<keyword evidence="7" id="KW-0998">Cell outer membrane</keyword>
<protein>
    <submittedName>
        <fullName evidence="9">Outer membrane protein</fullName>
    </submittedName>
</protein>
<keyword evidence="6" id="KW-0472">Membrane</keyword>
<evidence type="ECO:0000256" key="5">
    <source>
        <dbReference type="ARBA" id="ARBA00022692"/>
    </source>
</evidence>
<keyword evidence="3" id="KW-0813">Transport</keyword>
<evidence type="ECO:0000256" key="4">
    <source>
        <dbReference type="ARBA" id="ARBA00022452"/>
    </source>
</evidence>
<dbReference type="AlphaFoldDB" id="A0A841GX43"/>
<dbReference type="GO" id="GO:0015288">
    <property type="term" value="F:porin activity"/>
    <property type="evidence" value="ECO:0007669"/>
    <property type="project" value="TreeGrafter"/>
</dbReference>
<evidence type="ECO:0000313" key="10">
    <source>
        <dbReference type="Proteomes" id="UP000582837"/>
    </source>
</evidence>
<dbReference type="EMBL" id="JACHIA010000004">
    <property type="protein sequence ID" value="MBB6070215.1"/>
    <property type="molecule type" value="Genomic_DNA"/>
</dbReference>
<feature type="compositionally biased region" description="Polar residues" evidence="8">
    <location>
        <begin position="18"/>
        <end position="28"/>
    </location>
</feature>
<sequence length="482" mass="52048">MAAPAAAQRPDSAGPGLTLQQAVSSAREQNPDMLAQRNDLRGTRAGMRAARADFLPSASAGASVGYTASGIQRYGAQSFGESPDYYSSSWNVGLQYEMSGAKLLQPRIARAQHQAAESRIAGYEWSLTTQVGQQYLTVLQAGERVTQAQREVERTGEHERLARAKLEVGSGTPLDVRRAQVDRGRAESALVQQQNSYGTEMLRLSRLMGADLPLDTRLTSRFELFEPTWNADALVAEAIAANPALAAARANSGAAQTQVRAARSQYLPSMNLQVGLVGSVYSAGNISPLVNGQLNQMGAAFAACNDNNVIRGAAGLPPVDCSGLNSADPVVRRAVRRQFESSNPSFPFGYERQPLQASLSFSLPLFDGLARERRVEEARVQASDADLAVRGQEQTLRSDVRAALLNTQTAFRAAQLERQVADNAAEELRMVRERFRLGSANSVEITDAQTRLAEAERAVIDAVYSYHKSLAALEALVGRPLR</sequence>
<dbReference type="Proteomes" id="UP000582837">
    <property type="component" value="Unassembled WGS sequence"/>
</dbReference>
<evidence type="ECO:0000256" key="8">
    <source>
        <dbReference type="SAM" id="MobiDB-lite"/>
    </source>
</evidence>
<dbReference type="SUPFAM" id="SSF56954">
    <property type="entry name" value="Outer membrane efflux proteins (OEP)"/>
    <property type="match status" value="2"/>
</dbReference>